<evidence type="ECO:0000256" key="6">
    <source>
        <dbReference type="ARBA" id="ARBA00023077"/>
    </source>
</evidence>
<feature type="domain" description="TonB-dependent receptor plug" evidence="14">
    <location>
        <begin position="112"/>
        <end position="210"/>
    </location>
</feature>
<evidence type="ECO:0000256" key="1">
    <source>
        <dbReference type="ARBA" id="ARBA00004571"/>
    </source>
</evidence>
<proteinExistence type="inferred from homology"/>
<keyword evidence="8 15" id="KW-0675">Receptor</keyword>
<comment type="caution">
    <text evidence="15">The sequence shown here is derived from an EMBL/GenBank/DDBJ whole genome shotgun (WGS) entry which is preliminary data.</text>
</comment>
<protein>
    <submittedName>
        <fullName evidence="15">Ferrichrome-iron receptor</fullName>
    </submittedName>
</protein>
<dbReference type="Gene3D" id="2.170.130.10">
    <property type="entry name" value="TonB-dependent receptor, plug domain"/>
    <property type="match status" value="1"/>
</dbReference>
<evidence type="ECO:0000256" key="3">
    <source>
        <dbReference type="ARBA" id="ARBA00022452"/>
    </source>
</evidence>
<dbReference type="RefSeq" id="WP_245290877.1">
    <property type="nucleotide sequence ID" value="NZ_MASI01000005.1"/>
</dbReference>
<feature type="domain" description="TonB-dependent receptor-like beta-barrel" evidence="13">
    <location>
        <begin position="296"/>
        <end position="734"/>
    </location>
</feature>
<keyword evidence="6 11" id="KW-0798">TonB box</keyword>
<keyword evidence="4 10" id="KW-0812">Transmembrane</keyword>
<dbReference type="InterPro" id="IPR036942">
    <property type="entry name" value="Beta-barrel_TonB_sf"/>
</dbReference>
<dbReference type="Gene3D" id="2.40.170.20">
    <property type="entry name" value="TonB-dependent receptor, beta-barrel domain"/>
    <property type="match status" value="1"/>
</dbReference>
<dbReference type="CDD" id="cd01347">
    <property type="entry name" value="ligand_gated_channel"/>
    <property type="match status" value="1"/>
</dbReference>
<dbReference type="GO" id="GO:0015344">
    <property type="term" value="F:siderophore uptake transmembrane transporter activity"/>
    <property type="evidence" value="ECO:0007669"/>
    <property type="project" value="TreeGrafter"/>
</dbReference>
<dbReference type="InterPro" id="IPR012910">
    <property type="entry name" value="Plug_dom"/>
</dbReference>
<keyword evidence="7 10" id="KW-0472">Membrane</keyword>
<keyword evidence="2 10" id="KW-0813">Transport</keyword>
<dbReference type="STRING" id="1177755.A7A08_02078"/>
<dbReference type="Pfam" id="PF00593">
    <property type="entry name" value="TonB_dep_Rec_b-barrel"/>
    <property type="match status" value="1"/>
</dbReference>
<evidence type="ECO:0000256" key="9">
    <source>
        <dbReference type="ARBA" id="ARBA00023237"/>
    </source>
</evidence>
<evidence type="ECO:0000256" key="4">
    <source>
        <dbReference type="ARBA" id="ARBA00022692"/>
    </source>
</evidence>
<evidence type="ECO:0000256" key="12">
    <source>
        <dbReference type="SAM" id="SignalP"/>
    </source>
</evidence>
<evidence type="ECO:0000256" key="5">
    <source>
        <dbReference type="ARBA" id="ARBA00022729"/>
    </source>
</evidence>
<dbReference type="GO" id="GO:0009279">
    <property type="term" value="C:cell outer membrane"/>
    <property type="evidence" value="ECO:0007669"/>
    <property type="project" value="UniProtKB-SubCell"/>
</dbReference>
<dbReference type="InterPro" id="IPR039426">
    <property type="entry name" value="TonB-dep_rcpt-like"/>
</dbReference>
<evidence type="ECO:0000256" key="10">
    <source>
        <dbReference type="PROSITE-ProRule" id="PRU01360"/>
    </source>
</evidence>
<evidence type="ECO:0000256" key="8">
    <source>
        <dbReference type="ARBA" id="ARBA00023170"/>
    </source>
</evidence>
<keyword evidence="3 10" id="KW-1134">Transmembrane beta strand</keyword>
<dbReference type="InterPro" id="IPR000531">
    <property type="entry name" value="Beta-barrel_TonB"/>
</dbReference>
<comment type="subcellular location">
    <subcellularLocation>
        <location evidence="1 10">Cell outer membrane</location>
        <topology evidence="1 10">Multi-pass membrane protein</topology>
    </subcellularLocation>
</comment>
<dbReference type="InterPro" id="IPR037066">
    <property type="entry name" value="Plug_dom_sf"/>
</dbReference>
<feature type="chain" id="PRO_5009116465" evidence="12">
    <location>
        <begin position="25"/>
        <end position="760"/>
    </location>
</feature>
<dbReference type="PANTHER" id="PTHR30069:SF29">
    <property type="entry name" value="HEMOGLOBIN AND HEMOGLOBIN-HAPTOGLOBIN-BINDING PROTEIN 1-RELATED"/>
    <property type="match status" value="1"/>
</dbReference>
<dbReference type="PATRIC" id="fig|1177755.3.peg.2086"/>
<dbReference type="AlphaFoldDB" id="A0A1E2RX31"/>
<dbReference type="GO" id="GO:0044718">
    <property type="term" value="P:siderophore transmembrane transport"/>
    <property type="evidence" value="ECO:0007669"/>
    <property type="project" value="TreeGrafter"/>
</dbReference>
<evidence type="ECO:0000256" key="7">
    <source>
        <dbReference type="ARBA" id="ARBA00023136"/>
    </source>
</evidence>
<evidence type="ECO:0000259" key="14">
    <source>
        <dbReference type="Pfam" id="PF07715"/>
    </source>
</evidence>
<organism evidence="15 16">
    <name type="scientific">Methyloligella halotolerans</name>
    <dbReference type="NCBI Taxonomy" id="1177755"/>
    <lineage>
        <taxon>Bacteria</taxon>
        <taxon>Pseudomonadati</taxon>
        <taxon>Pseudomonadota</taxon>
        <taxon>Alphaproteobacteria</taxon>
        <taxon>Hyphomicrobiales</taxon>
        <taxon>Hyphomicrobiaceae</taxon>
        <taxon>Methyloligella</taxon>
    </lineage>
</organism>
<sequence>MGNVKGAAFAAAMVAASIPAAAWAEDQELTSGGDVTADEATVLPPIVVTGDQPERSAPVAPAPVRHAVAASAPQAVQEQAQEAVVLPPAVTGSGAGAVGVFTLGQLDSIGGSTITNETMWTYNKNTLDQALSIVPGVTTDNTGGSRNERDIYVRGFNRYRVPLYVDGVRIYLPADNRLDFNRFLTPDLSEIQVQKGYVSVLNGPGGMGGAINMVSRKPTKALELEGRAGVEFGGDFDTVNSWTGYAYGGTRQKHYYAQVSGTLRDQDHWTLSDDFTPILIENENGGVRGHSNAEDYRINAKVGITPNATDEYSINYTNQQGAKSAPLHVAGQVVQGPRFWDWLYWDTQSLSWLSKTKLGSASYVKTNAYYNTFDNLLSSYDDPAFRQQESFRSFDSYYNDEAEGGSIEFGTDLIPQNSFKTAVHYRRDQHQEYSHDAPGGADFVEPVQENVEETWSFAAENTFHATSRLDFIGGVAFNQLEVVSAEDYGEPPSGGPDRVYNYPTSTTGAWDYQGGAVYSYSDTGKLHATISDRTRFPTMFERFSTRFGQIVPNPDLGPERAVNYEVGASDTLFSSVQVSGALFYSDLSNSIQPVFTSDRGSSAIQNQNVDGTYKGVEFSVDWKVSPTVTVGGNYTYLDRDYDYEMIGPRPEGTPQHEGFIYLSWAATERWTLTPNIELASDRYSLITSSGSSLLSGPQPRTPNYRKLGSYALVNLEAEYQASDEITLALGATNLLDDNYELEDGFPEAGRAFFAKMRARF</sequence>
<keyword evidence="5 12" id="KW-0732">Signal</keyword>
<keyword evidence="9 10" id="KW-0998">Cell outer membrane</keyword>
<evidence type="ECO:0000256" key="11">
    <source>
        <dbReference type="RuleBase" id="RU003357"/>
    </source>
</evidence>
<evidence type="ECO:0000256" key="2">
    <source>
        <dbReference type="ARBA" id="ARBA00022448"/>
    </source>
</evidence>
<evidence type="ECO:0000259" key="13">
    <source>
        <dbReference type="Pfam" id="PF00593"/>
    </source>
</evidence>
<dbReference type="Proteomes" id="UP000095087">
    <property type="component" value="Unassembled WGS sequence"/>
</dbReference>
<comment type="similarity">
    <text evidence="10 11">Belongs to the TonB-dependent receptor family.</text>
</comment>
<evidence type="ECO:0000313" key="15">
    <source>
        <dbReference type="EMBL" id="ODA66781.1"/>
    </source>
</evidence>
<dbReference type="EMBL" id="MASI01000005">
    <property type="protein sequence ID" value="ODA66781.1"/>
    <property type="molecule type" value="Genomic_DNA"/>
</dbReference>
<dbReference type="SUPFAM" id="SSF56935">
    <property type="entry name" value="Porins"/>
    <property type="match status" value="1"/>
</dbReference>
<accession>A0A1E2RX31</accession>
<feature type="signal peptide" evidence="12">
    <location>
        <begin position="1"/>
        <end position="24"/>
    </location>
</feature>
<reference evidence="15 16" key="1">
    <citation type="submission" date="2016-07" db="EMBL/GenBank/DDBJ databases">
        <title>Draft genome sequence of Methyloligella halotolerans C2T (VKM B-2706T=CCUG 61687T=DSM 25045T), a halotolerant polyhydroxybutyrate accumulating methylotroph.</title>
        <authorList>
            <person name="Vasilenko O.V."/>
            <person name="Doronina N.V."/>
            <person name="Poroshina M.N."/>
            <person name="Tarlachkov S.V."/>
            <person name="Trotsenko Y.A."/>
        </authorList>
    </citation>
    <scope>NUCLEOTIDE SEQUENCE [LARGE SCALE GENOMIC DNA]</scope>
    <source>
        <strain evidence="15 16">VKM B-2706</strain>
    </source>
</reference>
<keyword evidence="16" id="KW-1185">Reference proteome</keyword>
<dbReference type="PROSITE" id="PS52016">
    <property type="entry name" value="TONB_DEPENDENT_REC_3"/>
    <property type="match status" value="1"/>
</dbReference>
<name>A0A1E2RX31_9HYPH</name>
<dbReference type="Pfam" id="PF07715">
    <property type="entry name" value="Plug"/>
    <property type="match status" value="1"/>
</dbReference>
<gene>
    <name evidence="15" type="ORF">A7A08_02078</name>
</gene>
<dbReference type="PANTHER" id="PTHR30069">
    <property type="entry name" value="TONB-DEPENDENT OUTER MEMBRANE RECEPTOR"/>
    <property type="match status" value="1"/>
</dbReference>
<evidence type="ECO:0000313" key="16">
    <source>
        <dbReference type="Proteomes" id="UP000095087"/>
    </source>
</evidence>